<proteinExistence type="predicted"/>
<protein>
    <recommendedName>
        <fullName evidence="1">Reverse transcriptase zinc-binding domain-containing protein</fullName>
    </recommendedName>
</protein>
<evidence type="ECO:0000313" key="2">
    <source>
        <dbReference type="EMBL" id="GJN03142.1"/>
    </source>
</evidence>
<gene>
    <name evidence="2" type="primary">ga20551</name>
    <name evidence="2" type="ORF">PR202_ga20551</name>
</gene>
<dbReference type="InterPro" id="IPR026960">
    <property type="entry name" value="RVT-Znf"/>
</dbReference>
<organism evidence="2 3">
    <name type="scientific">Eleusine coracana subsp. coracana</name>
    <dbReference type="NCBI Taxonomy" id="191504"/>
    <lineage>
        <taxon>Eukaryota</taxon>
        <taxon>Viridiplantae</taxon>
        <taxon>Streptophyta</taxon>
        <taxon>Embryophyta</taxon>
        <taxon>Tracheophyta</taxon>
        <taxon>Spermatophyta</taxon>
        <taxon>Magnoliopsida</taxon>
        <taxon>Liliopsida</taxon>
        <taxon>Poales</taxon>
        <taxon>Poaceae</taxon>
        <taxon>PACMAD clade</taxon>
        <taxon>Chloridoideae</taxon>
        <taxon>Cynodonteae</taxon>
        <taxon>Eleusininae</taxon>
        <taxon>Eleusine</taxon>
    </lineage>
</organism>
<comment type="caution">
    <text evidence="2">The sequence shown here is derived from an EMBL/GenBank/DDBJ whole genome shotgun (WGS) entry which is preliminary data.</text>
</comment>
<accession>A0AAV5CZ17</accession>
<evidence type="ECO:0000313" key="3">
    <source>
        <dbReference type="Proteomes" id="UP001054889"/>
    </source>
</evidence>
<dbReference type="AlphaFoldDB" id="A0AAV5CZ17"/>
<evidence type="ECO:0000259" key="1">
    <source>
        <dbReference type="Pfam" id="PF13966"/>
    </source>
</evidence>
<dbReference type="EMBL" id="BQKI01000009">
    <property type="protein sequence ID" value="GJN03142.1"/>
    <property type="molecule type" value="Genomic_DNA"/>
</dbReference>
<dbReference type="Proteomes" id="UP001054889">
    <property type="component" value="Unassembled WGS sequence"/>
</dbReference>
<sequence length="130" mass="14542">MSRPTLCLLCDQEEDTINHLLTSCVFARQFWFSLLRRIGLGLLAPQPSDVNFYKWWQAAVSSVDSSRRRGLNSLIILGAWSIWRHRNYYVFNGASPSIGRALVLVGAEACLWSMVGAKGLTFPSDHDPAA</sequence>
<reference evidence="2" key="2">
    <citation type="submission" date="2021-12" db="EMBL/GenBank/DDBJ databases">
        <title>Resequencing data analysis of finger millet.</title>
        <authorList>
            <person name="Hatakeyama M."/>
            <person name="Aluri S."/>
            <person name="Balachadran M.T."/>
            <person name="Sivarajan S.R."/>
            <person name="Poveda L."/>
            <person name="Shimizu-Inatsugi R."/>
            <person name="Schlapbach R."/>
            <person name="Sreeman S.M."/>
            <person name="Shimizu K.K."/>
        </authorList>
    </citation>
    <scope>NUCLEOTIDE SEQUENCE</scope>
</reference>
<reference evidence="2" key="1">
    <citation type="journal article" date="2018" name="DNA Res.">
        <title>Multiple hybrid de novo genome assembly of finger millet, an orphan allotetraploid crop.</title>
        <authorList>
            <person name="Hatakeyama M."/>
            <person name="Aluri S."/>
            <person name="Balachadran M.T."/>
            <person name="Sivarajan S.R."/>
            <person name="Patrignani A."/>
            <person name="Gruter S."/>
            <person name="Poveda L."/>
            <person name="Shimizu-Inatsugi R."/>
            <person name="Baeten J."/>
            <person name="Francoijs K.J."/>
            <person name="Nataraja K.N."/>
            <person name="Reddy Y.A.N."/>
            <person name="Phadnis S."/>
            <person name="Ravikumar R.L."/>
            <person name="Schlapbach R."/>
            <person name="Sreeman S.M."/>
            <person name="Shimizu K.K."/>
        </authorList>
    </citation>
    <scope>NUCLEOTIDE SEQUENCE</scope>
</reference>
<feature type="domain" description="Reverse transcriptase zinc-binding" evidence="1">
    <location>
        <begin position="4"/>
        <end position="31"/>
    </location>
</feature>
<name>A0AAV5CZ17_ELECO</name>
<keyword evidence="3" id="KW-1185">Reference proteome</keyword>
<dbReference type="Pfam" id="PF13966">
    <property type="entry name" value="zf-RVT"/>
    <property type="match status" value="1"/>
</dbReference>